<dbReference type="SMR" id="A0A0F6NYH6"/>
<feature type="domain" description="Pesticidal crystal protein" evidence="8">
    <location>
        <begin position="533"/>
        <end position="674"/>
    </location>
</feature>
<dbReference type="SUPFAM" id="SSF51096">
    <property type="entry name" value="delta-Endotoxin (insectocide), middle domain"/>
    <property type="match status" value="1"/>
</dbReference>
<evidence type="ECO:0000259" key="8">
    <source>
        <dbReference type="Pfam" id="PF03944"/>
    </source>
</evidence>
<dbReference type="InterPro" id="IPR005639">
    <property type="entry name" value="Pest_crys_dom_I"/>
</dbReference>
<dbReference type="GO" id="GO:0090729">
    <property type="term" value="F:toxin activity"/>
    <property type="evidence" value="ECO:0007669"/>
    <property type="project" value="UniProtKB-KW"/>
</dbReference>
<evidence type="ECO:0000256" key="1">
    <source>
        <dbReference type="ARBA" id="ARBA00007819"/>
    </source>
</evidence>
<dbReference type="Pfam" id="PF03945">
    <property type="entry name" value="Endotoxin_N"/>
    <property type="match status" value="2"/>
</dbReference>
<feature type="domain" description="Pesticidal crystal protein" evidence="9">
    <location>
        <begin position="256"/>
        <end position="318"/>
    </location>
</feature>
<dbReference type="SUPFAM" id="SSF49785">
    <property type="entry name" value="Galactose-binding domain-like"/>
    <property type="match status" value="1"/>
</dbReference>
<dbReference type="InterPro" id="IPR036716">
    <property type="entry name" value="Pest_crys_N_sf"/>
</dbReference>
<keyword evidence="4" id="KW-0843">Virulence</keyword>
<keyword evidence="2" id="KW-0800">Toxin</keyword>
<feature type="compositionally biased region" description="Polar residues" evidence="6">
    <location>
        <begin position="20"/>
        <end position="31"/>
    </location>
</feature>
<dbReference type="InterPro" id="IPR001178">
    <property type="entry name" value="Pest_cryst_dom_II"/>
</dbReference>
<evidence type="ECO:0000256" key="5">
    <source>
        <dbReference type="ARBA" id="ARBA00029653"/>
    </source>
</evidence>
<evidence type="ECO:0000256" key="2">
    <source>
        <dbReference type="ARBA" id="ARBA00022656"/>
    </source>
</evidence>
<evidence type="ECO:0000259" key="9">
    <source>
        <dbReference type="Pfam" id="PF03945"/>
    </source>
</evidence>
<dbReference type="AlphaFoldDB" id="A0A0F6NYH6"/>
<organism evidence="10">
    <name type="scientific">Bacillus thuringiensis</name>
    <dbReference type="NCBI Taxonomy" id="1428"/>
    <lineage>
        <taxon>Bacteria</taxon>
        <taxon>Bacillati</taxon>
        <taxon>Bacillota</taxon>
        <taxon>Bacilli</taxon>
        <taxon>Bacillales</taxon>
        <taxon>Bacillaceae</taxon>
        <taxon>Bacillus</taxon>
        <taxon>Bacillus cereus group</taxon>
    </lineage>
</organism>
<dbReference type="Pfam" id="PF03944">
    <property type="entry name" value="Endotoxin_C"/>
    <property type="match status" value="1"/>
</dbReference>
<dbReference type="GO" id="GO:0030435">
    <property type="term" value="P:sporulation resulting in formation of a cellular spore"/>
    <property type="evidence" value="ECO:0007669"/>
    <property type="project" value="UniProtKB-KW"/>
</dbReference>
<dbReference type="EMBL" id="KJ740650">
    <property type="protein sequence ID" value="AIW52619.1"/>
    <property type="molecule type" value="Genomic_DNA"/>
</dbReference>
<feature type="domain" description="Pesticidal crystal protein" evidence="9">
    <location>
        <begin position="136"/>
        <end position="246"/>
    </location>
</feature>
<comment type="similarity">
    <text evidence="1">Belongs to the delta endotoxin family.</text>
</comment>
<dbReference type="InterPro" id="IPR008979">
    <property type="entry name" value="Galactose-bd-like_sf"/>
</dbReference>
<evidence type="ECO:0000259" key="7">
    <source>
        <dbReference type="Pfam" id="PF00555"/>
    </source>
</evidence>
<dbReference type="Gene3D" id="2.100.10.10">
    <property type="entry name" value="Pesticidal crystal protein, central domain"/>
    <property type="match status" value="1"/>
</dbReference>
<evidence type="ECO:0000313" key="10">
    <source>
        <dbReference type="EMBL" id="AIW52619.1"/>
    </source>
</evidence>
<keyword evidence="3" id="KW-0749">Sporulation</keyword>
<dbReference type="PANTHER" id="PTHR37003:SF2">
    <property type="entry name" value="PESTICIDAL CRYSTAL PROTEIN N-TERMINAL DOMAIN-CONTAINING PROTEIN"/>
    <property type="match status" value="1"/>
</dbReference>
<name>A0A0F6NYH6_BACTU</name>
<protein>
    <recommendedName>
        <fullName evidence="5">Crystaline entomocidal protoxin</fullName>
    </recommendedName>
</protein>
<evidence type="ECO:0000256" key="4">
    <source>
        <dbReference type="ARBA" id="ARBA00023026"/>
    </source>
</evidence>
<dbReference type="GO" id="GO:0001907">
    <property type="term" value="P:symbiont-mediated killing of host cell"/>
    <property type="evidence" value="ECO:0007669"/>
    <property type="project" value="InterPro"/>
</dbReference>
<dbReference type="InterPro" id="IPR038979">
    <property type="entry name" value="Pest_crys"/>
</dbReference>
<dbReference type="GO" id="GO:0005102">
    <property type="term" value="F:signaling receptor binding"/>
    <property type="evidence" value="ECO:0007669"/>
    <property type="project" value="InterPro"/>
</dbReference>
<dbReference type="RefSeq" id="WP_050845813.1">
    <property type="nucleotide sequence ID" value="NZ_CP012108.1"/>
</dbReference>
<evidence type="ECO:0000256" key="6">
    <source>
        <dbReference type="SAM" id="MobiDB-lite"/>
    </source>
</evidence>
<reference evidence="10" key="1">
    <citation type="journal article" date="2015" name="Ann. Microbiol.">
        <title>Diversity of insecticidal crystal protein genes of Bacillus thuringiensis isolated from soil and cloning of novel haplotypes of cry genes.</title>
        <authorList>
            <person name="Yu Z."/>
            <person name="Gong L."/>
            <person name="Li Q."/>
            <person name="Huang G."/>
            <person name="He L."/>
            <person name="Li P."/>
            <person name="Zheng A."/>
        </authorList>
    </citation>
    <scope>NUCLEOTIDE SEQUENCE</scope>
    <source>
        <strain evidence="10">BN15-6</strain>
    </source>
</reference>
<dbReference type="SUPFAM" id="SSF56849">
    <property type="entry name" value="delta-Endotoxin (insectocide), N-terminal domain"/>
    <property type="match status" value="1"/>
</dbReference>
<dbReference type="InterPro" id="IPR005638">
    <property type="entry name" value="Pest_crys_dom-III"/>
</dbReference>
<evidence type="ECO:0000256" key="3">
    <source>
        <dbReference type="ARBA" id="ARBA00022969"/>
    </source>
</evidence>
<proteinExistence type="inferred from homology"/>
<dbReference type="Pfam" id="PF00555">
    <property type="entry name" value="Endotoxin_M"/>
    <property type="match status" value="1"/>
</dbReference>
<dbReference type="CDD" id="cd04085">
    <property type="entry name" value="delta_endotoxin_C"/>
    <property type="match status" value="1"/>
</dbReference>
<dbReference type="PATRIC" id="fig|1428.317.peg.6696"/>
<dbReference type="Gene3D" id="1.20.190.10">
    <property type="entry name" value="Pesticidal crystal protein, N-terminal domain"/>
    <property type="match status" value="1"/>
</dbReference>
<dbReference type="Gene3D" id="2.60.120.260">
    <property type="entry name" value="Galactose-binding domain-like"/>
    <property type="match status" value="1"/>
</dbReference>
<accession>A0A0F6NYH6</accession>
<sequence>MNHNNNNNKYEIIDSHASPYPSNKNSNHSRYPYTNNTNYKDWLNICQQNQQYDEGFETFESADTIAAVSAGIIVAGTMLSAFTSPLGPALIISFGTLLPIFWKPGEDPKTVWKAFVKIGYRPFGLPVDEAIVNLLYNKVDALKTQFEDYQRYFDIWKANPTSQNADAVKNKFLTLDTLVIGTLQELKKDYAIILLPGYTQIANWHLNLLRQAADNYDKWAPSSNLSIQSIYPQDYISDLNTCLTNCSTESNNKVSSKYYKCILKCRIAEYINHCSEKYQDGLNQLKNSSNINWDIYNAYRREMTFTVLDHIAIFPNYDPEKYPTGTHSELTREIYTDAVMRRYETGSPIPIAQREQELTRSPHLFSRLNKFTLFTAKNILPGLHAVQNHFSYTNDSTVRLSPIYKPENLSEPNTDNPPPFDISNTAVRSIAVKRRYEYYHITAIDFDTIDGNPRRYNSGYTPENLGIDYFIFTEFPAGKIPPYGLGTKYTHILSYIKISPRGNLSLPAERELSFAWTHTSVNFNNTISNTITTQIPAVKAKSLDPSSSVISGPGHTGGDLVSLRSSMQIMCYVPTAARYQIRMRCVAYSPNRSINLTLNIAGVTNYSLRALGIGSIKNIINPKYDDFQYIYFQTEDPQQVATVNLSSNFTMFLNSNDFADNTILIDKFEFIPITNTLEENLETQKLEKIQQTVNTLFTN</sequence>
<feature type="domain" description="Pesticidal crystal protein" evidence="7">
    <location>
        <begin position="326"/>
        <end position="521"/>
    </location>
</feature>
<dbReference type="PANTHER" id="PTHR37003">
    <property type="entry name" value="ENDOTOXIN_N DOMAIN-CONTAINING PROTEIN-RELATED"/>
    <property type="match status" value="1"/>
</dbReference>
<dbReference type="InterPro" id="IPR036399">
    <property type="entry name" value="Pest_cryst_cen_dom_sf"/>
</dbReference>
<feature type="region of interest" description="Disordered" evidence="6">
    <location>
        <begin position="1"/>
        <end position="31"/>
    </location>
</feature>